<name>A0ABW1S2I6_9LACO</name>
<proteinExistence type="predicted"/>
<dbReference type="InterPro" id="IPR023130">
    <property type="entry name" value="Ta0600-like_sf"/>
</dbReference>
<protein>
    <recommendedName>
        <fullName evidence="4">Bacteriocin immunity protein</fullName>
    </recommendedName>
</protein>
<organism evidence="2 3">
    <name type="scientific">Lactiplantibacillus daowaiensis</name>
    <dbReference type="NCBI Taxonomy" id="2559918"/>
    <lineage>
        <taxon>Bacteria</taxon>
        <taxon>Bacillati</taxon>
        <taxon>Bacillota</taxon>
        <taxon>Bacilli</taxon>
        <taxon>Lactobacillales</taxon>
        <taxon>Lactobacillaceae</taxon>
        <taxon>Lactiplantibacillus</taxon>
    </lineage>
</organism>
<dbReference type="SUPFAM" id="SSF109797">
    <property type="entry name" value="Bacteriocin immunity protein-like"/>
    <property type="match status" value="1"/>
</dbReference>
<gene>
    <name evidence="2" type="ORF">ACFP5Y_12630</name>
</gene>
<reference evidence="3" key="1">
    <citation type="journal article" date="2019" name="Int. J. Syst. Evol. Microbiol.">
        <title>The Global Catalogue of Microorganisms (GCM) 10K type strain sequencing project: providing services to taxonomists for standard genome sequencing and annotation.</title>
        <authorList>
            <consortium name="The Broad Institute Genomics Platform"/>
            <consortium name="The Broad Institute Genome Sequencing Center for Infectious Disease"/>
            <person name="Wu L."/>
            <person name="Ma J."/>
        </authorList>
    </citation>
    <scope>NUCLEOTIDE SEQUENCE [LARGE SCALE GENOMIC DNA]</scope>
    <source>
        <strain evidence="3">CCM 8933</strain>
    </source>
</reference>
<keyword evidence="3" id="KW-1185">Reference proteome</keyword>
<keyword evidence="1" id="KW-0079">Bacteriocin immunity</keyword>
<dbReference type="RefSeq" id="WP_379832489.1">
    <property type="nucleotide sequence ID" value="NZ_JBHSSC010000043.1"/>
</dbReference>
<comment type="caution">
    <text evidence="2">The sequence shown here is derived from an EMBL/GenBank/DDBJ whole genome shotgun (WGS) entry which is preliminary data.</text>
</comment>
<evidence type="ECO:0000313" key="3">
    <source>
        <dbReference type="Proteomes" id="UP001596282"/>
    </source>
</evidence>
<dbReference type="Gene3D" id="1.20.1440.50">
    <property type="entry name" value="Ta0600-like"/>
    <property type="match status" value="1"/>
</dbReference>
<accession>A0ABW1S2I6</accession>
<evidence type="ECO:0000256" key="1">
    <source>
        <dbReference type="ARBA" id="ARBA00023025"/>
    </source>
</evidence>
<sequence length="114" mass="12769">MTGQRQKLLTLIDQAYNEVQLPKFNAVNAQLLQAFKALSDGEDDVKVMLSLRQTLLQADLALKLKNRITGLPTAYGALYAFIAPQLKQVDAKVLDEHLRYGFVPMKFGSTVKYP</sequence>
<evidence type="ECO:0008006" key="4">
    <source>
        <dbReference type="Google" id="ProtNLM"/>
    </source>
</evidence>
<dbReference type="EMBL" id="JBHSSC010000043">
    <property type="protein sequence ID" value="MFC6182073.1"/>
    <property type="molecule type" value="Genomic_DNA"/>
</dbReference>
<evidence type="ECO:0000313" key="2">
    <source>
        <dbReference type="EMBL" id="MFC6182073.1"/>
    </source>
</evidence>
<dbReference type="Proteomes" id="UP001596282">
    <property type="component" value="Unassembled WGS sequence"/>
</dbReference>